<dbReference type="EMBL" id="JBBBZM010000426">
    <property type="protein sequence ID" value="KAL0630678.1"/>
    <property type="molecule type" value="Genomic_DNA"/>
</dbReference>
<protein>
    <submittedName>
        <fullName evidence="4">Uncharacterized protein</fullName>
    </submittedName>
</protein>
<keyword evidence="5" id="KW-1185">Reference proteome</keyword>
<evidence type="ECO:0000256" key="1">
    <source>
        <dbReference type="ARBA" id="ARBA00022737"/>
    </source>
</evidence>
<dbReference type="InterPro" id="IPR051165">
    <property type="entry name" value="Multifunctional_ANK_Repeat"/>
</dbReference>
<feature type="repeat" description="ANK" evidence="3">
    <location>
        <begin position="245"/>
        <end position="278"/>
    </location>
</feature>
<evidence type="ECO:0000256" key="3">
    <source>
        <dbReference type="PROSITE-ProRule" id="PRU00023"/>
    </source>
</evidence>
<gene>
    <name evidence="4" type="ORF">Q9L58_010472</name>
</gene>
<dbReference type="PROSITE" id="PS50297">
    <property type="entry name" value="ANK_REP_REGION"/>
    <property type="match status" value="3"/>
</dbReference>
<accession>A0ABR3G487</accession>
<keyword evidence="2 3" id="KW-0040">ANK repeat</keyword>
<dbReference type="Pfam" id="PF12796">
    <property type="entry name" value="Ank_2"/>
    <property type="match status" value="1"/>
</dbReference>
<evidence type="ECO:0000256" key="2">
    <source>
        <dbReference type="ARBA" id="ARBA00023043"/>
    </source>
</evidence>
<evidence type="ECO:0000313" key="5">
    <source>
        <dbReference type="Proteomes" id="UP001447188"/>
    </source>
</evidence>
<dbReference type="PANTHER" id="PTHR24123:SF33">
    <property type="entry name" value="PROTEIN HOS4"/>
    <property type="match status" value="1"/>
</dbReference>
<dbReference type="Gene3D" id="1.25.40.20">
    <property type="entry name" value="Ankyrin repeat-containing domain"/>
    <property type="match status" value="2"/>
</dbReference>
<dbReference type="SMART" id="SM00248">
    <property type="entry name" value="ANK"/>
    <property type="match status" value="6"/>
</dbReference>
<evidence type="ECO:0000313" key="4">
    <source>
        <dbReference type="EMBL" id="KAL0630678.1"/>
    </source>
</evidence>
<feature type="repeat" description="ANK" evidence="3">
    <location>
        <begin position="279"/>
        <end position="311"/>
    </location>
</feature>
<dbReference type="Pfam" id="PF00023">
    <property type="entry name" value="Ank"/>
    <property type="match status" value="1"/>
</dbReference>
<dbReference type="PROSITE" id="PS50088">
    <property type="entry name" value="ANK_REPEAT"/>
    <property type="match status" value="3"/>
</dbReference>
<comment type="caution">
    <text evidence="4">The sequence shown here is derived from an EMBL/GenBank/DDBJ whole genome shotgun (WGS) entry which is preliminary data.</text>
</comment>
<proteinExistence type="predicted"/>
<name>A0ABR3G487_9PEZI</name>
<dbReference type="PANTHER" id="PTHR24123">
    <property type="entry name" value="ANKYRIN REPEAT-CONTAINING"/>
    <property type="match status" value="1"/>
</dbReference>
<dbReference type="SUPFAM" id="SSF48403">
    <property type="entry name" value="Ankyrin repeat"/>
    <property type="match status" value="1"/>
</dbReference>
<dbReference type="InterPro" id="IPR036770">
    <property type="entry name" value="Ankyrin_rpt-contain_sf"/>
</dbReference>
<dbReference type="Proteomes" id="UP001447188">
    <property type="component" value="Unassembled WGS sequence"/>
</dbReference>
<sequence>MDQPPSSMLASPNEILATVASNMNPTGLHSLSQTNHRLHRVVAPYLQHAFLEHKDSILVWAARRNNAPTMNRAIESGATIPFEKLLREAGRYGLDHTARVMLDVAAGFVYQKDEEVFILFHAIWRRHINVTRMLLERGVLANSIAFRSIALSIAVLGNTIELVELLVAHGADAKLIRHPKRRFLTAVRQRNVEIMKVFLDAGLLAGMTQYRGNGDPVHVVARFGTVEMMQLLLEYGASVDALGRYGCCPLHQTVLYAGRDDMQRFLLDTGADMNVKNHHGYTPLHTAVCRGNVAAVRMLLEYGADAGMVRRHQWKPVRARAVGRRLGSRENVIEALVEYGVLLES</sequence>
<dbReference type="InterPro" id="IPR002110">
    <property type="entry name" value="Ankyrin_rpt"/>
</dbReference>
<keyword evidence="1" id="KW-0677">Repeat</keyword>
<dbReference type="CDD" id="cd09917">
    <property type="entry name" value="F-box_SF"/>
    <property type="match status" value="1"/>
</dbReference>
<reference evidence="4 5" key="1">
    <citation type="submission" date="2024-02" db="EMBL/GenBank/DDBJ databases">
        <title>Discinaceae phylogenomics.</title>
        <authorList>
            <person name="Dirks A.C."/>
            <person name="James T.Y."/>
        </authorList>
    </citation>
    <scope>NUCLEOTIDE SEQUENCE [LARGE SCALE GENOMIC DNA]</scope>
    <source>
        <strain evidence="4 5">ACD0624</strain>
    </source>
</reference>
<organism evidence="4 5">
    <name type="scientific">Discina gigas</name>
    <dbReference type="NCBI Taxonomy" id="1032678"/>
    <lineage>
        <taxon>Eukaryota</taxon>
        <taxon>Fungi</taxon>
        <taxon>Dikarya</taxon>
        <taxon>Ascomycota</taxon>
        <taxon>Pezizomycotina</taxon>
        <taxon>Pezizomycetes</taxon>
        <taxon>Pezizales</taxon>
        <taxon>Discinaceae</taxon>
        <taxon>Discina</taxon>
    </lineage>
</organism>
<feature type="repeat" description="ANK" evidence="3">
    <location>
        <begin position="212"/>
        <end position="244"/>
    </location>
</feature>